<reference evidence="1 2" key="1">
    <citation type="journal article" date="2015" name="Genome Biol. Evol.">
        <title>Phylogenomic analyses indicate that early fungi evolved digesting cell walls of algal ancestors of land plants.</title>
        <authorList>
            <person name="Chang Y."/>
            <person name="Wang S."/>
            <person name="Sekimoto S."/>
            <person name="Aerts A.L."/>
            <person name="Choi C."/>
            <person name="Clum A."/>
            <person name="LaButti K.M."/>
            <person name="Lindquist E.A."/>
            <person name="Yee Ngan C."/>
            <person name="Ohm R.A."/>
            <person name="Salamov A.A."/>
            <person name="Grigoriev I.V."/>
            <person name="Spatafora J.W."/>
            <person name="Berbee M.L."/>
        </authorList>
    </citation>
    <scope>NUCLEOTIDE SEQUENCE [LARGE SCALE GENOMIC DNA]</scope>
    <source>
        <strain evidence="1 2">NRRL 28638</strain>
    </source>
</reference>
<dbReference type="SUPFAM" id="SSF52058">
    <property type="entry name" value="L domain-like"/>
    <property type="match status" value="1"/>
</dbReference>
<dbReference type="EMBL" id="KQ964650">
    <property type="protein sequence ID" value="KXN67225.1"/>
    <property type="molecule type" value="Genomic_DNA"/>
</dbReference>
<evidence type="ECO:0000313" key="1">
    <source>
        <dbReference type="EMBL" id="KXN67225.1"/>
    </source>
</evidence>
<dbReference type="Gene3D" id="3.80.10.10">
    <property type="entry name" value="Ribonuclease Inhibitor"/>
    <property type="match status" value="1"/>
</dbReference>
<gene>
    <name evidence="1" type="ORF">CONCODRAFT_167660</name>
</gene>
<evidence type="ECO:0000313" key="2">
    <source>
        <dbReference type="Proteomes" id="UP000070444"/>
    </source>
</evidence>
<proteinExistence type="predicted"/>
<dbReference type="Proteomes" id="UP000070444">
    <property type="component" value="Unassembled WGS sequence"/>
</dbReference>
<organism evidence="1 2">
    <name type="scientific">Conidiobolus coronatus (strain ATCC 28846 / CBS 209.66 / NRRL 28638)</name>
    <name type="common">Delacroixia coronata</name>
    <dbReference type="NCBI Taxonomy" id="796925"/>
    <lineage>
        <taxon>Eukaryota</taxon>
        <taxon>Fungi</taxon>
        <taxon>Fungi incertae sedis</taxon>
        <taxon>Zoopagomycota</taxon>
        <taxon>Entomophthoromycotina</taxon>
        <taxon>Entomophthoromycetes</taxon>
        <taxon>Entomophthorales</taxon>
        <taxon>Ancylistaceae</taxon>
        <taxon>Conidiobolus</taxon>
    </lineage>
</organism>
<sequence>MPYINTIGIKNYGSHYHLLKLSQLTPQISNLYIYNITISLSSFKIALNSLVNIENLKVLYINFIKYSSEVDPIGPFSLPNTLKCIDWQYCRVFSCSLEEDPQSINYSYELSLSESRELLFQPGYLPSLKKFTSHNLPISVSEKMLSNNPQLSILDFKITDIESISIFELIQNIKKLVFRVYYLNYDLNTLNLNFPKLTYLNFYINNAEVWPLLEKLALSSPNLLDLRVQFESYSNPPISNIVNKVHNLKSLAIISLMK</sequence>
<keyword evidence="2" id="KW-1185">Reference proteome</keyword>
<protein>
    <recommendedName>
        <fullName evidence="3">RNI-like protein</fullName>
    </recommendedName>
</protein>
<accession>A0A137NWL1</accession>
<evidence type="ECO:0008006" key="3">
    <source>
        <dbReference type="Google" id="ProtNLM"/>
    </source>
</evidence>
<name>A0A137NWL1_CONC2</name>
<dbReference type="InterPro" id="IPR032675">
    <property type="entry name" value="LRR_dom_sf"/>
</dbReference>
<dbReference type="AlphaFoldDB" id="A0A137NWL1"/>